<feature type="domain" description="Phage terminase large subunit C-terminal" evidence="2">
    <location>
        <begin position="301"/>
        <end position="391"/>
    </location>
</feature>
<dbReference type="EMBL" id="JBHRYC010000061">
    <property type="protein sequence ID" value="MFC3638198.1"/>
    <property type="molecule type" value="Genomic_DNA"/>
</dbReference>
<dbReference type="Pfam" id="PF17288">
    <property type="entry name" value="Terminase_3C"/>
    <property type="match status" value="1"/>
</dbReference>
<dbReference type="Gene3D" id="3.30.420.280">
    <property type="match status" value="1"/>
</dbReference>
<accession>A0ABV7UI37</accession>
<evidence type="ECO:0000259" key="1">
    <source>
        <dbReference type="Pfam" id="PF04466"/>
    </source>
</evidence>
<dbReference type="Pfam" id="PF04466">
    <property type="entry name" value="Terminase_3"/>
    <property type="match status" value="1"/>
</dbReference>
<dbReference type="InterPro" id="IPR027417">
    <property type="entry name" value="P-loop_NTPase"/>
</dbReference>
<dbReference type="Gene3D" id="3.40.50.300">
    <property type="entry name" value="P-loop containing nucleotide triphosphate hydrolases"/>
    <property type="match status" value="1"/>
</dbReference>
<dbReference type="InterPro" id="IPR035412">
    <property type="entry name" value="Terminase_L_N"/>
</dbReference>
<dbReference type="Proteomes" id="UP001595704">
    <property type="component" value="Unassembled WGS sequence"/>
</dbReference>
<gene>
    <name evidence="3" type="ORF">ACFONL_12590</name>
</gene>
<comment type="caution">
    <text evidence="3">The sequence shown here is derived from an EMBL/GenBank/DDBJ whole genome shotgun (WGS) entry which is preliminary data.</text>
</comment>
<evidence type="ECO:0000313" key="4">
    <source>
        <dbReference type="Proteomes" id="UP001595704"/>
    </source>
</evidence>
<keyword evidence="4" id="KW-1185">Reference proteome</keyword>
<evidence type="ECO:0000313" key="3">
    <source>
        <dbReference type="EMBL" id="MFC3638198.1"/>
    </source>
</evidence>
<dbReference type="InterPro" id="IPR035413">
    <property type="entry name" value="Terminase_L_C"/>
</dbReference>
<feature type="domain" description="Phage terminase large subunit N-terminal" evidence="1">
    <location>
        <begin position="25"/>
        <end position="203"/>
    </location>
</feature>
<dbReference type="PANTHER" id="PTHR39184:SF1">
    <property type="entry name" value="PBSX PHAGE TERMINASE LARGE SUBUNIT"/>
    <property type="match status" value="1"/>
</dbReference>
<protein>
    <submittedName>
        <fullName evidence="3">PBSX family phage terminase large subunit</fullName>
    </submittedName>
</protein>
<evidence type="ECO:0000259" key="2">
    <source>
        <dbReference type="Pfam" id="PF17288"/>
    </source>
</evidence>
<organism evidence="3 4">
    <name type="scientific">Camelimonas fluminis</name>
    <dbReference type="NCBI Taxonomy" id="1576911"/>
    <lineage>
        <taxon>Bacteria</taxon>
        <taxon>Pseudomonadati</taxon>
        <taxon>Pseudomonadota</taxon>
        <taxon>Alphaproteobacteria</taxon>
        <taxon>Hyphomicrobiales</taxon>
        <taxon>Chelatococcaceae</taxon>
        <taxon>Camelimonas</taxon>
    </lineage>
</organism>
<dbReference type="PANTHER" id="PTHR39184">
    <property type="match status" value="1"/>
</dbReference>
<dbReference type="InterPro" id="IPR052380">
    <property type="entry name" value="Viral_DNA_packaging_terminase"/>
</dbReference>
<reference evidence="4" key="1">
    <citation type="journal article" date="2019" name="Int. J. Syst. Evol. Microbiol.">
        <title>The Global Catalogue of Microorganisms (GCM) 10K type strain sequencing project: providing services to taxonomists for standard genome sequencing and annotation.</title>
        <authorList>
            <consortium name="The Broad Institute Genomics Platform"/>
            <consortium name="The Broad Institute Genome Sequencing Center for Infectious Disease"/>
            <person name="Wu L."/>
            <person name="Ma J."/>
        </authorList>
    </citation>
    <scope>NUCLEOTIDE SEQUENCE [LARGE SCALE GENOMIC DNA]</scope>
    <source>
        <strain evidence="4">KCTC 42282</strain>
    </source>
</reference>
<proteinExistence type="predicted"/>
<dbReference type="RefSeq" id="WP_191320444.1">
    <property type="nucleotide sequence ID" value="NZ_BNCG01000017.1"/>
</dbReference>
<sequence>MTTARIELPPKLIPVFSGEADVRGAYGGRGSAKTRSFAKMSAIRAYMWDQAGRSGQIVCGRQFMNSLADSSLEEVKLAIADEPWLAGQFEIGEKYIRTKSGRVYYTFVGLDRNIDSIKSKARILLAWVDEAEPVSDIAWTKLIPTLREEDSELWVTWNPESDESATHKRFRAASDPRYRVAEINYRDNPKFPLVLERQRKRDLLQRPEKYGHIWDGDFLTITDAVIFQNRVSVEEFAEPPEGTRFFYGADWGFAKDPTVLIRFWIDDDCLFVSHEAFGHGVEIDETPALFDSVPGSRDWPIKADGARPETISYMRRKGFNISAAEKWPGSVEDGIAHMKGFSRIVVHERCAHIAREFRLYSYKVDRVSGDVLPIIVDDHNHGIDAVRYGLDGYIQARGGTGVWARLAG</sequence>
<name>A0ABV7UI37_9HYPH</name>